<evidence type="ECO:0000256" key="4">
    <source>
        <dbReference type="ARBA" id="ARBA00022989"/>
    </source>
</evidence>
<accession>A0AAV1I0V1</accession>
<gene>
    <name evidence="10" type="ORF">CVIRNUC_003859</name>
</gene>
<feature type="region of interest" description="Disordered" evidence="8">
    <location>
        <begin position="1"/>
        <end position="31"/>
    </location>
</feature>
<keyword evidence="5 9" id="KW-0472">Membrane</keyword>
<comment type="similarity">
    <text evidence="2">Belongs to the Tim17/Tim22/Tim23 family.</text>
</comment>
<evidence type="ECO:0000256" key="2">
    <source>
        <dbReference type="ARBA" id="ARBA00008444"/>
    </source>
</evidence>
<protein>
    <recommendedName>
        <fullName evidence="6">Complex I assembly factor TIMMDC1, mitochondrial</fullName>
    </recommendedName>
    <alternativeName>
        <fullName evidence="7">Translocase of inner mitochondrial membrane domain-containing protein 1</fullName>
    </alternativeName>
</protein>
<feature type="transmembrane region" description="Helical" evidence="9">
    <location>
        <begin position="157"/>
        <end position="177"/>
    </location>
</feature>
<reference evidence="10 11" key="1">
    <citation type="submission" date="2023-10" db="EMBL/GenBank/DDBJ databases">
        <authorList>
            <person name="Maclean D."/>
            <person name="Macfadyen A."/>
        </authorList>
    </citation>
    <scope>NUCLEOTIDE SEQUENCE [LARGE SCALE GENOMIC DNA]</scope>
</reference>
<comment type="subcellular location">
    <subcellularLocation>
        <location evidence="1">Membrane</location>
        <topology evidence="1">Multi-pass membrane protein</topology>
    </subcellularLocation>
</comment>
<evidence type="ECO:0000313" key="11">
    <source>
        <dbReference type="Proteomes" id="UP001314263"/>
    </source>
</evidence>
<evidence type="ECO:0000256" key="5">
    <source>
        <dbReference type="ARBA" id="ARBA00023136"/>
    </source>
</evidence>
<feature type="compositionally biased region" description="Polar residues" evidence="8">
    <location>
        <begin position="12"/>
        <end position="22"/>
    </location>
</feature>
<dbReference type="Proteomes" id="UP001314263">
    <property type="component" value="Unassembled WGS sequence"/>
</dbReference>
<evidence type="ECO:0000256" key="6">
    <source>
        <dbReference type="ARBA" id="ARBA00040778"/>
    </source>
</evidence>
<evidence type="ECO:0000313" key="10">
    <source>
        <dbReference type="EMBL" id="CAK0771426.1"/>
    </source>
</evidence>
<dbReference type="GO" id="GO:0005739">
    <property type="term" value="C:mitochondrion"/>
    <property type="evidence" value="ECO:0007669"/>
    <property type="project" value="TreeGrafter"/>
</dbReference>
<keyword evidence="4 9" id="KW-1133">Transmembrane helix</keyword>
<evidence type="ECO:0000256" key="9">
    <source>
        <dbReference type="SAM" id="Phobius"/>
    </source>
</evidence>
<organism evidence="10 11">
    <name type="scientific">Coccomyxa viridis</name>
    <dbReference type="NCBI Taxonomy" id="1274662"/>
    <lineage>
        <taxon>Eukaryota</taxon>
        <taxon>Viridiplantae</taxon>
        <taxon>Chlorophyta</taxon>
        <taxon>core chlorophytes</taxon>
        <taxon>Trebouxiophyceae</taxon>
        <taxon>Trebouxiophyceae incertae sedis</taxon>
        <taxon>Coccomyxaceae</taxon>
        <taxon>Coccomyxa</taxon>
    </lineage>
</organism>
<dbReference type="AlphaFoldDB" id="A0AAV1I0V1"/>
<name>A0AAV1I0V1_9CHLO</name>
<evidence type="ECO:0000256" key="1">
    <source>
        <dbReference type="ARBA" id="ARBA00004141"/>
    </source>
</evidence>
<dbReference type="PANTHER" id="PTHR13002:SF1">
    <property type="entry name" value="COMPLEX I ASSEMBLY FACTOR TIMMDC1, MITOCHONDRIAL"/>
    <property type="match status" value="1"/>
</dbReference>
<dbReference type="GO" id="GO:0032981">
    <property type="term" value="P:mitochondrial respiratory chain complex I assembly"/>
    <property type="evidence" value="ECO:0007669"/>
    <property type="project" value="InterPro"/>
</dbReference>
<sequence length="251" mass="27271">MPAPSDAACDGSQPSNSNLSSNVHEEQSDLTPWQRIKRTLDFATTRIEPGEPVPDVPPELREWTENTLLGTFAGVCYGGIRHYRHSRREGRYRPPDMGLSKAQVARLIAEENTRRLIRMGNGMIMGGLRFGGLTALFYGVQMTSSIARNRRDMQDTILAALVAGAVMGTAVPGTAAFKARSAVLGSALGGLIAVPISLLQEQVAQLDPQADNKVRYTGLAGGQVPSEKEYRPERYSLLTVPTEPIPYSQGF</sequence>
<dbReference type="PANTHER" id="PTHR13002">
    <property type="entry name" value="C3ORF1 PROTEIN-RELATED"/>
    <property type="match status" value="1"/>
</dbReference>
<dbReference type="GO" id="GO:0016020">
    <property type="term" value="C:membrane"/>
    <property type="evidence" value="ECO:0007669"/>
    <property type="project" value="UniProtKB-SubCell"/>
</dbReference>
<keyword evidence="3 9" id="KW-0812">Transmembrane</keyword>
<proteinExistence type="inferred from homology"/>
<feature type="transmembrane region" description="Helical" evidence="9">
    <location>
        <begin position="116"/>
        <end position="137"/>
    </location>
</feature>
<keyword evidence="11" id="KW-1185">Reference proteome</keyword>
<comment type="caution">
    <text evidence="10">The sequence shown here is derived from an EMBL/GenBank/DDBJ whole genome shotgun (WGS) entry which is preliminary data.</text>
</comment>
<dbReference type="InterPro" id="IPR055299">
    <property type="entry name" value="TIMMDC1"/>
</dbReference>
<evidence type="ECO:0000256" key="3">
    <source>
        <dbReference type="ARBA" id="ARBA00022692"/>
    </source>
</evidence>
<evidence type="ECO:0000256" key="8">
    <source>
        <dbReference type="SAM" id="MobiDB-lite"/>
    </source>
</evidence>
<evidence type="ECO:0000256" key="7">
    <source>
        <dbReference type="ARBA" id="ARBA00041344"/>
    </source>
</evidence>
<dbReference type="EMBL" id="CAUYUE010000005">
    <property type="protein sequence ID" value="CAK0771426.1"/>
    <property type="molecule type" value="Genomic_DNA"/>
</dbReference>